<evidence type="ECO:0000313" key="2">
    <source>
        <dbReference type="Proteomes" id="UP000507245"/>
    </source>
</evidence>
<dbReference type="AlphaFoldDB" id="A0A6J5W1C3"/>
<name>A0A6J5W1C3_PRUAR</name>
<protein>
    <submittedName>
        <fullName evidence="1">Uncharacterized protein</fullName>
    </submittedName>
</protein>
<dbReference type="Proteomes" id="UP000507245">
    <property type="component" value="Unassembled WGS sequence"/>
</dbReference>
<proteinExistence type="predicted"/>
<accession>A0A6J5W1C3</accession>
<gene>
    <name evidence="1" type="ORF">ORAREDHAP_LOCUS4041</name>
</gene>
<keyword evidence="2" id="KW-1185">Reference proteome</keyword>
<sequence length="135" mass="14830">MESSLQFRQEFEARLLPPWPGLRFPLAWLLEGELGMGSQVLLGVVSSSWQRSPRQLPFGKLPGSFRRAEPGLQCLARKYELGLGARSTKFHFGIGECCELQKISSWQGQLAGGCGLAIVKFGGAGVVEYLPKHPD</sequence>
<organism evidence="1 2">
    <name type="scientific">Prunus armeniaca</name>
    <name type="common">Apricot</name>
    <name type="synonym">Armeniaca vulgaris</name>
    <dbReference type="NCBI Taxonomy" id="36596"/>
    <lineage>
        <taxon>Eukaryota</taxon>
        <taxon>Viridiplantae</taxon>
        <taxon>Streptophyta</taxon>
        <taxon>Embryophyta</taxon>
        <taxon>Tracheophyta</taxon>
        <taxon>Spermatophyta</taxon>
        <taxon>Magnoliopsida</taxon>
        <taxon>eudicotyledons</taxon>
        <taxon>Gunneridae</taxon>
        <taxon>Pentapetalae</taxon>
        <taxon>rosids</taxon>
        <taxon>fabids</taxon>
        <taxon>Rosales</taxon>
        <taxon>Rosaceae</taxon>
        <taxon>Amygdaloideae</taxon>
        <taxon>Amygdaleae</taxon>
        <taxon>Prunus</taxon>
    </lineage>
</organism>
<reference evidence="2" key="1">
    <citation type="journal article" date="2020" name="Genome Biol.">
        <title>Gamete binning: chromosome-level and haplotype-resolved genome assembly enabled by high-throughput single-cell sequencing of gamete genomes.</title>
        <authorList>
            <person name="Campoy J.A."/>
            <person name="Sun H."/>
            <person name="Goel M."/>
            <person name="Jiao W.-B."/>
            <person name="Folz-Donahue K."/>
            <person name="Wang N."/>
            <person name="Rubio M."/>
            <person name="Liu C."/>
            <person name="Kukat C."/>
            <person name="Ruiz D."/>
            <person name="Huettel B."/>
            <person name="Schneeberger K."/>
        </authorList>
    </citation>
    <scope>NUCLEOTIDE SEQUENCE [LARGE SCALE GENOMIC DNA]</scope>
    <source>
        <strain evidence="2">cv. Rojo Pasion</strain>
    </source>
</reference>
<dbReference type="EMBL" id="CAEKKB010000001">
    <property type="protein sequence ID" value="CAB4294121.1"/>
    <property type="molecule type" value="Genomic_DNA"/>
</dbReference>
<evidence type="ECO:0000313" key="1">
    <source>
        <dbReference type="EMBL" id="CAB4294121.1"/>
    </source>
</evidence>